<name>A0A3Q0FH82_ALLSI</name>
<gene>
    <name evidence="2" type="primary">ITGB3BP</name>
</gene>
<dbReference type="FunCoup" id="A0A3Q0FH82">
    <property type="interactions" value="143"/>
</dbReference>
<dbReference type="RefSeq" id="XP_025046961.1">
    <property type="nucleotide sequence ID" value="XM_025191176.1"/>
</dbReference>
<protein>
    <submittedName>
        <fullName evidence="2">Centromere protein R</fullName>
    </submittedName>
</protein>
<dbReference type="STRING" id="38654.A0A3Q0FH82"/>
<dbReference type="PANTHER" id="PTHR15581:SF0">
    <property type="entry name" value="CENTROMERE PROTEIN R"/>
    <property type="match status" value="1"/>
</dbReference>
<dbReference type="InterPro" id="IPR009601">
    <property type="entry name" value="CENP-R"/>
</dbReference>
<dbReference type="InParanoid" id="A0A3Q0FH82"/>
<sequence length="196" mass="21995">MQSLLSLGLRVGTAQYRSKRALKLESYTGENVHRVTPLKTGKKNLNMYSPLTGTCQIGPFSSPTSHNVQKLRNGPSNGARVHLDDAEIRLSRRGQPQTEVDKFMELHSEVENSLERFLKIRQNLTSLQALGGSKELENIIGISASSSNLKTELQKTRKLMAQVGKLKQQKRNNAEHPVQEYSQPGNSYEFFKSLLD</sequence>
<dbReference type="GeneID" id="102370920"/>
<keyword evidence="1" id="KW-1185">Reference proteome</keyword>
<dbReference type="Pfam" id="PF06729">
    <property type="entry name" value="CENP-R"/>
    <property type="match status" value="1"/>
</dbReference>
<dbReference type="GO" id="GO:0005654">
    <property type="term" value="C:nucleoplasm"/>
    <property type="evidence" value="ECO:0007669"/>
    <property type="project" value="TreeGrafter"/>
</dbReference>
<dbReference type="PANTHER" id="PTHR15581">
    <property type="entry name" value="CENTROMERE PROTEIN R"/>
    <property type="match status" value="1"/>
</dbReference>
<dbReference type="KEGG" id="asn:102370920"/>
<dbReference type="Proteomes" id="UP000189705">
    <property type="component" value="Unplaced"/>
</dbReference>
<proteinExistence type="predicted"/>
<accession>A0A3Q0FH82</accession>
<evidence type="ECO:0000313" key="2">
    <source>
        <dbReference type="RefSeq" id="XP_025046961.1"/>
    </source>
</evidence>
<organism evidence="1 2">
    <name type="scientific">Alligator sinensis</name>
    <name type="common">Chinese alligator</name>
    <dbReference type="NCBI Taxonomy" id="38654"/>
    <lineage>
        <taxon>Eukaryota</taxon>
        <taxon>Metazoa</taxon>
        <taxon>Chordata</taxon>
        <taxon>Craniata</taxon>
        <taxon>Vertebrata</taxon>
        <taxon>Euteleostomi</taxon>
        <taxon>Archelosauria</taxon>
        <taxon>Archosauria</taxon>
        <taxon>Crocodylia</taxon>
        <taxon>Alligatoridae</taxon>
        <taxon>Alligatorinae</taxon>
        <taxon>Alligator</taxon>
    </lineage>
</organism>
<dbReference type="GO" id="GO:0034080">
    <property type="term" value="P:CENP-A containing chromatin assembly"/>
    <property type="evidence" value="ECO:0007669"/>
    <property type="project" value="InterPro"/>
</dbReference>
<dbReference type="GO" id="GO:0006355">
    <property type="term" value="P:regulation of DNA-templated transcription"/>
    <property type="evidence" value="ECO:0007669"/>
    <property type="project" value="InterPro"/>
</dbReference>
<reference evidence="2" key="1">
    <citation type="submission" date="2025-08" db="UniProtKB">
        <authorList>
            <consortium name="RefSeq"/>
        </authorList>
    </citation>
    <scope>IDENTIFICATION</scope>
</reference>
<dbReference type="AlphaFoldDB" id="A0A3Q0FH82"/>
<dbReference type="CTD" id="23421"/>
<evidence type="ECO:0000313" key="1">
    <source>
        <dbReference type="Proteomes" id="UP000189705"/>
    </source>
</evidence>
<dbReference type="PIRSF" id="PIRSF011860">
    <property type="entry name" value="NRIF3_coact_rcpt"/>
    <property type="match status" value="1"/>
</dbReference>